<protein>
    <recommendedName>
        <fullName evidence="1">cDENN domain-containing protein</fullName>
    </recommendedName>
</protein>
<keyword evidence="3" id="KW-1185">Reference proteome</keyword>
<dbReference type="InterPro" id="IPR001194">
    <property type="entry name" value="cDENN_dom"/>
</dbReference>
<evidence type="ECO:0000313" key="2">
    <source>
        <dbReference type="EMBL" id="KAK8880393.1"/>
    </source>
</evidence>
<feature type="domain" description="cDENN" evidence="1">
    <location>
        <begin position="141"/>
        <end position="351"/>
    </location>
</feature>
<dbReference type="Pfam" id="PF02141">
    <property type="entry name" value="DENN"/>
    <property type="match status" value="1"/>
</dbReference>
<evidence type="ECO:0000259" key="1">
    <source>
        <dbReference type="SMART" id="SM00799"/>
    </source>
</evidence>
<dbReference type="InterPro" id="IPR051942">
    <property type="entry name" value="DENN_domain_containing_2"/>
</dbReference>
<name>A0ABR2JP69_9EUKA</name>
<reference evidence="2 3" key="1">
    <citation type="submission" date="2024-04" db="EMBL/GenBank/DDBJ databases">
        <title>Tritrichomonas musculus Genome.</title>
        <authorList>
            <person name="Alves-Ferreira E."/>
            <person name="Grigg M."/>
            <person name="Lorenzi H."/>
            <person name="Galac M."/>
        </authorList>
    </citation>
    <scope>NUCLEOTIDE SEQUENCE [LARGE SCALE GENOMIC DNA]</scope>
    <source>
        <strain evidence="2 3">EAF2021</strain>
    </source>
</reference>
<accession>A0ABR2JP69</accession>
<dbReference type="SMART" id="SM00799">
    <property type="entry name" value="DENN"/>
    <property type="match status" value="1"/>
</dbReference>
<dbReference type="PANTHER" id="PTHR15288">
    <property type="entry name" value="DENN DOMAIN-CONTAINING PROTEIN 2"/>
    <property type="match status" value="1"/>
</dbReference>
<dbReference type="InterPro" id="IPR043153">
    <property type="entry name" value="DENN_C"/>
</dbReference>
<comment type="caution">
    <text evidence="2">The sequence shown here is derived from an EMBL/GenBank/DDBJ whole genome shotgun (WGS) entry which is preliminary data.</text>
</comment>
<organism evidence="2 3">
    <name type="scientific">Tritrichomonas musculus</name>
    <dbReference type="NCBI Taxonomy" id="1915356"/>
    <lineage>
        <taxon>Eukaryota</taxon>
        <taxon>Metamonada</taxon>
        <taxon>Parabasalia</taxon>
        <taxon>Tritrichomonadida</taxon>
        <taxon>Tritrichomonadidae</taxon>
        <taxon>Tritrichomonas</taxon>
    </lineage>
</organism>
<dbReference type="Gene3D" id="3.40.50.11500">
    <property type="match status" value="1"/>
</dbReference>
<gene>
    <name evidence="2" type="ORF">M9Y10_003065</name>
</gene>
<dbReference type="Proteomes" id="UP001470230">
    <property type="component" value="Unassembled WGS sequence"/>
</dbReference>
<proteinExistence type="predicted"/>
<sequence>MERNNGSQQEQQNEFLQFPIYDCFLFHGRKHFIESSTPELLYKFPIDYEDDPCQINFLFPFGDLYKNHNLQFNNDIYSSGQTPIYYDSLISYHSESKIHSYTFRFECSPISRPMFLENMKIDEECYMTDIYDAQKNYTNPTCLYAFTFKTRYPFPNLFLEFCKNIICFEYSNRLNVPEIEQLIFREEKKQIKCYLKSYKNDEIKSSLIAGFNERERMLSNIYNGIIENYVSLLLDYKDYNLHLCAFGIEPLFEFIEHDDIIRILTCIFLEYSVYILGSNEEKVSRVSTSLSKIISPFSFPYSIFSIIPENQTDLLDAPFSIIAGIKKTKEFIEKMNSINKDNALIIDLDERCIMWPEASYPEIACIETYENMLLPLFDVIKSRQSEKPENNIFIKIINSLVRKKDEDQKNEIDIHDHIFNVIDCIFNANRNIFADKIIHSLVSQVKLVEENQGEKKILITSEMIKDCYKTFFNEKDLHFVEEFIQTNAFDLYKEIICKQKSKEENTYYVTPSKKGCCIY</sequence>
<evidence type="ECO:0000313" key="3">
    <source>
        <dbReference type="Proteomes" id="UP001470230"/>
    </source>
</evidence>
<dbReference type="EMBL" id="JAPFFF010000010">
    <property type="protein sequence ID" value="KAK8880393.1"/>
    <property type="molecule type" value="Genomic_DNA"/>
</dbReference>
<dbReference type="PANTHER" id="PTHR15288:SF0">
    <property type="entry name" value="UDENN DOMAIN-CONTAINING PROTEIN"/>
    <property type="match status" value="1"/>
</dbReference>